<comment type="caution">
    <text evidence="2">The sequence shown here is derived from an EMBL/GenBank/DDBJ whole genome shotgun (WGS) entry which is preliminary data.</text>
</comment>
<dbReference type="AlphaFoldDB" id="A0A814MRD2"/>
<name>A0A814MRD2_9BILA</name>
<feature type="chain" id="PRO_5032301146" description="Apple domain-containing protein" evidence="1">
    <location>
        <begin position="20"/>
        <end position="289"/>
    </location>
</feature>
<keyword evidence="3" id="KW-1185">Reference proteome</keyword>
<dbReference type="Gene3D" id="2.60.120.200">
    <property type="match status" value="1"/>
</dbReference>
<evidence type="ECO:0000313" key="2">
    <source>
        <dbReference type="EMBL" id="CAF1081795.1"/>
    </source>
</evidence>
<dbReference type="EMBL" id="CAJNOC010006613">
    <property type="protein sequence ID" value="CAF1081795.1"/>
    <property type="molecule type" value="Genomic_DNA"/>
</dbReference>
<sequence>MREFLVLITFNLLIGYLESELLNMEKNLIIHNSKFLISSSLCNAKTQCISKCLKNSNCGFVIYKDKSCDLFTKLAWLYRTPSTNDIIHKRILFSKNLKYYWPIENLSLEEIITQANFINKEKWSFTEDRFNSSNSAIELNGNHLVLEPRIYFNDDFTVMVWAKVNELILESSLFGCLNGLGEGVHINFLGGKGKAYYAIYSKGSAMFLDLVTDLKVGVWYHFIISLENRKIAYFYLNGKLEKIGQGFYTSGVNRTSCFFGGHSTRAVLDDMKMFNKALSITEIQNEMKN</sequence>
<feature type="signal peptide" evidence="1">
    <location>
        <begin position="1"/>
        <end position="19"/>
    </location>
</feature>
<protein>
    <recommendedName>
        <fullName evidence="4">Apple domain-containing protein</fullName>
    </recommendedName>
</protein>
<reference evidence="2" key="1">
    <citation type="submission" date="2021-02" db="EMBL/GenBank/DDBJ databases">
        <authorList>
            <person name="Nowell W R."/>
        </authorList>
    </citation>
    <scope>NUCLEOTIDE SEQUENCE</scope>
    <source>
        <strain evidence="2">Ploen Becks lab</strain>
    </source>
</reference>
<organism evidence="2 3">
    <name type="scientific">Brachionus calyciflorus</name>
    <dbReference type="NCBI Taxonomy" id="104777"/>
    <lineage>
        <taxon>Eukaryota</taxon>
        <taxon>Metazoa</taxon>
        <taxon>Spiralia</taxon>
        <taxon>Gnathifera</taxon>
        <taxon>Rotifera</taxon>
        <taxon>Eurotatoria</taxon>
        <taxon>Monogononta</taxon>
        <taxon>Pseudotrocha</taxon>
        <taxon>Ploima</taxon>
        <taxon>Brachionidae</taxon>
        <taxon>Brachionus</taxon>
    </lineage>
</organism>
<keyword evidence="1" id="KW-0732">Signal</keyword>
<dbReference type="Proteomes" id="UP000663879">
    <property type="component" value="Unassembled WGS sequence"/>
</dbReference>
<evidence type="ECO:0000313" key="3">
    <source>
        <dbReference type="Proteomes" id="UP000663879"/>
    </source>
</evidence>
<proteinExistence type="predicted"/>
<dbReference type="InterPro" id="IPR013320">
    <property type="entry name" value="ConA-like_dom_sf"/>
</dbReference>
<evidence type="ECO:0000256" key="1">
    <source>
        <dbReference type="SAM" id="SignalP"/>
    </source>
</evidence>
<dbReference type="SUPFAM" id="SSF49899">
    <property type="entry name" value="Concanavalin A-like lectins/glucanases"/>
    <property type="match status" value="1"/>
</dbReference>
<gene>
    <name evidence="2" type="ORF">OXX778_LOCUS20226</name>
</gene>
<evidence type="ECO:0008006" key="4">
    <source>
        <dbReference type="Google" id="ProtNLM"/>
    </source>
</evidence>
<accession>A0A814MRD2</accession>
<dbReference type="Pfam" id="PF13385">
    <property type="entry name" value="Laminin_G_3"/>
    <property type="match status" value="1"/>
</dbReference>